<sequence length="184" mass="20327">MMETKKEKGSSLIYTMVFMGIMITAGLTAVQFSSLEQRTSSNFRTKQTTFFGAETILLEAEQCIREDAACSNIALFDTNCTNGLCFNGSDRTSTVSCRSGNQRPWEQAAIWTDTARHIAATNLTAPTVTGSFIIEFLCYVPRNPFGVTPNPANPADWSSLYRITALASMDIDGARVMLQSTYKW</sequence>
<evidence type="ECO:0000259" key="2">
    <source>
        <dbReference type="Pfam" id="PF13681"/>
    </source>
</evidence>
<organism evidence="4 5">
    <name type="scientific">Endozoicomonas elysicola</name>
    <dbReference type="NCBI Taxonomy" id="305900"/>
    <lineage>
        <taxon>Bacteria</taxon>
        <taxon>Pseudomonadati</taxon>
        <taxon>Pseudomonadota</taxon>
        <taxon>Gammaproteobacteria</taxon>
        <taxon>Oceanospirillales</taxon>
        <taxon>Endozoicomonadaceae</taxon>
        <taxon>Endozoicomonas</taxon>
    </lineage>
</organism>
<dbReference type="EMBL" id="JOJP01000001">
    <property type="protein sequence ID" value="KEI72838.1"/>
    <property type="molecule type" value="Genomic_DNA"/>
</dbReference>
<comment type="caution">
    <text evidence="4">The sequence shown here is derived from an EMBL/GenBank/DDBJ whole genome shotgun (WGS) entry which is preliminary data.</text>
</comment>
<dbReference type="InterPro" id="IPR025746">
    <property type="entry name" value="PilX_N_dom"/>
</dbReference>
<protein>
    <submittedName>
        <fullName evidence="4">Uncharacterized protein</fullName>
    </submittedName>
</protein>
<dbReference type="Proteomes" id="UP000027997">
    <property type="component" value="Unassembled WGS sequence"/>
</dbReference>
<dbReference type="AlphaFoldDB" id="A0A081KFB2"/>
<proteinExistence type="predicted"/>
<feature type="domain" description="Type 4 fimbrial biogenesis protein PilX N-terminal" evidence="3">
    <location>
        <begin position="8"/>
        <end position="55"/>
    </location>
</feature>
<reference evidence="4 5" key="1">
    <citation type="submission" date="2014-06" db="EMBL/GenBank/DDBJ databases">
        <title>Whole Genome Sequences of Three Symbiotic Endozoicomonas Bacteria.</title>
        <authorList>
            <person name="Neave M.J."/>
            <person name="Apprill A."/>
            <person name="Voolstra C.R."/>
        </authorList>
    </citation>
    <scope>NUCLEOTIDE SEQUENCE [LARGE SCALE GENOMIC DNA]</scope>
    <source>
        <strain evidence="4 5">DSM 22380</strain>
    </source>
</reference>
<feature type="domain" description="PilX/PilW C-terminal" evidence="2">
    <location>
        <begin position="82"/>
        <end position="182"/>
    </location>
</feature>
<dbReference type="RefSeq" id="WP_020581520.1">
    <property type="nucleotide sequence ID" value="NZ_JOJP01000001.1"/>
</dbReference>
<dbReference type="eggNOG" id="COG4726">
    <property type="taxonomic scope" value="Bacteria"/>
</dbReference>
<evidence type="ECO:0000313" key="4">
    <source>
        <dbReference type="EMBL" id="KEI72838.1"/>
    </source>
</evidence>
<feature type="transmembrane region" description="Helical" evidence="1">
    <location>
        <begin position="12"/>
        <end position="32"/>
    </location>
</feature>
<gene>
    <name evidence="4" type="ORF">GV64_20815</name>
</gene>
<dbReference type="InterPro" id="IPR025205">
    <property type="entry name" value="PilX/PilW_C"/>
</dbReference>
<evidence type="ECO:0000313" key="5">
    <source>
        <dbReference type="Proteomes" id="UP000027997"/>
    </source>
</evidence>
<keyword evidence="5" id="KW-1185">Reference proteome</keyword>
<keyword evidence="1" id="KW-0472">Membrane</keyword>
<keyword evidence="1" id="KW-0812">Transmembrane</keyword>
<keyword evidence="1" id="KW-1133">Transmembrane helix</keyword>
<name>A0A081KFB2_9GAMM</name>
<accession>A0A081KFB2</accession>
<dbReference type="STRING" id="305900.GV64_20815"/>
<dbReference type="Pfam" id="PF14341">
    <property type="entry name" value="PilX_N"/>
    <property type="match status" value="1"/>
</dbReference>
<evidence type="ECO:0000256" key="1">
    <source>
        <dbReference type="SAM" id="Phobius"/>
    </source>
</evidence>
<evidence type="ECO:0000259" key="3">
    <source>
        <dbReference type="Pfam" id="PF14341"/>
    </source>
</evidence>
<dbReference type="Pfam" id="PF13681">
    <property type="entry name" value="PilX"/>
    <property type="match status" value="1"/>
</dbReference>